<reference evidence="1 2" key="1">
    <citation type="journal article" date="2022" name="Plant J.">
        <title>Chromosome-level genome of Camellia lanceoleosa provides a valuable resource for understanding genome evolution and self-incompatibility.</title>
        <authorList>
            <person name="Gong W."/>
            <person name="Xiao S."/>
            <person name="Wang L."/>
            <person name="Liao Z."/>
            <person name="Chang Y."/>
            <person name="Mo W."/>
            <person name="Hu G."/>
            <person name="Li W."/>
            <person name="Zhao G."/>
            <person name="Zhu H."/>
            <person name="Hu X."/>
            <person name="Ji K."/>
            <person name="Xiang X."/>
            <person name="Song Q."/>
            <person name="Yuan D."/>
            <person name="Jin S."/>
            <person name="Zhang L."/>
        </authorList>
    </citation>
    <scope>NUCLEOTIDE SEQUENCE [LARGE SCALE GENOMIC DNA]</scope>
    <source>
        <strain evidence="1">SQ_2022a</strain>
    </source>
</reference>
<sequence length="209" mass="23292">MNVEMATGLDRPWVCPASAKLVEKHDGVQCLASDLKTNLEHGINWDDKEDILRRHEAFGTNTYPRPPTKCFYRFVWEALKDPTILILLVCAALSLGFGIKENGLKEGWYEGGSISVAVFLVIAVSAGSNFKQNRQFLNLCKVSNNIQIDVVRNGRRKQVLIFEIVVGDVVCLKIGDLVPAYELFIDGHSLQVDESSMTGESEHVEVNLN</sequence>
<name>A0ACC0HI23_9ERIC</name>
<evidence type="ECO:0000313" key="1">
    <source>
        <dbReference type="EMBL" id="KAI8012369.1"/>
    </source>
</evidence>
<keyword evidence="2" id="KW-1185">Reference proteome</keyword>
<organism evidence="1 2">
    <name type="scientific">Camellia lanceoleosa</name>
    <dbReference type="NCBI Taxonomy" id="1840588"/>
    <lineage>
        <taxon>Eukaryota</taxon>
        <taxon>Viridiplantae</taxon>
        <taxon>Streptophyta</taxon>
        <taxon>Embryophyta</taxon>
        <taxon>Tracheophyta</taxon>
        <taxon>Spermatophyta</taxon>
        <taxon>Magnoliopsida</taxon>
        <taxon>eudicotyledons</taxon>
        <taxon>Gunneridae</taxon>
        <taxon>Pentapetalae</taxon>
        <taxon>asterids</taxon>
        <taxon>Ericales</taxon>
        <taxon>Theaceae</taxon>
        <taxon>Camellia</taxon>
    </lineage>
</organism>
<protein>
    <submittedName>
        <fullName evidence="1">Calcium-transporting ATPase 13, plasma membrane-type</fullName>
    </submittedName>
</protein>
<proteinExistence type="predicted"/>
<evidence type="ECO:0000313" key="2">
    <source>
        <dbReference type="Proteomes" id="UP001060215"/>
    </source>
</evidence>
<gene>
    <name evidence="1" type="ORF">LOK49_LG06G02941</name>
</gene>
<dbReference type="EMBL" id="CM045762">
    <property type="protein sequence ID" value="KAI8012369.1"/>
    <property type="molecule type" value="Genomic_DNA"/>
</dbReference>
<dbReference type="Proteomes" id="UP001060215">
    <property type="component" value="Chromosome 5"/>
</dbReference>
<accession>A0ACC0HI23</accession>
<comment type="caution">
    <text evidence="1">The sequence shown here is derived from an EMBL/GenBank/DDBJ whole genome shotgun (WGS) entry which is preliminary data.</text>
</comment>